<dbReference type="InterPro" id="IPR001958">
    <property type="entry name" value="Tet-R_TetA/multi-R_MdtG-like"/>
</dbReference>
<dbReference type="GO" id="GO:0022857">
    <property type="term" value="F:transmembrane transporter activity"/>
    <property type="evidence" value="ECO:0007669"/>
    <property type="project" value="InterPro"/>
</dbReference>
<dbReference type="InterPro" id="IPR036259">
    <property type="entry name" value="MFS_trans_sf"/>
</dbReference>
<keyword evidence="5 8" id="KW-0812">Transmembrane</keyword>
<reference evidence="10 11" key="1">
    <citation type="journal article" date="2014" name="Antonie Van Leeuwenhoek">
        <title>Hyphomonas beringensis sp. nov. and Hyphomonas chukchiensis sp. nov., isolated from surface seawater of the Bering Sea and Chukchi Sea.</title>
        <authorList>
            <person name="Li C."/>
            <person name="Lai Q."/>
            <person name="Li G."/>
            <person name="Dong C."/>
            <person name="Wang J."/>
            <person name="Liao Y."/>
            <person name="Shao Z."/>
        </authorList>
    </citation>
    <scope>NUCLEOTIDE SEQUENCE [LARGE SCALE GENOMIC DNA]</scope>
    <source>
        <strain evidence="10 11">VP2</strain>
    </source>
</reference>
<evidence type="ECO:0000259" key="9">
    <source>
        <dbReference type="PROSITE" id="PS50850"/>
    </source>
</evidence>
<comment type="similarity">
    <text evidence="3">Belongs to the major facilitator superfamily. TCR/Tet family.</text>
</comment>
<organism evidence="10 11">
    <name type="scientific">Hyphomonas jannaschiana VP2</name>
    <dbReference type="NCBI Taxonomy" id="1280952"/>
    <lineage>
        <taxon>Bacteria</taxon>
        <taxon>Pseudomonadati</taxon>
        <taxon>Pseudomonadota</taxon>
        <taxon>Alphaproteobacteria</taxon>
        <taxon>Hyphomonadales</taxon>
        <taxon>Hyphomonadaceae</taxon>
        <taxon>Hyphomonas</taxon>
    </lineage>
</organism>
<comment type="subcellular location">
    <subcellularLocation>
        <location evidence="2">Membrane</location>
        <topology evidence="2">Multi-pass membrane protein</topology>
    </subcellularLocation>
</comment>
<evidence type="ECO:0000256" key="6">
    <source>
        <dbReference type="ARBA" id="ARBA00022989"/>
    </source>
</evidence>
<evidence type="ECO:0000256" key="4">
    <source>
        <dbReference type="ARBA" id="ARBA00022448"/>
    </source>
</evidence>
<dbReference type="PROSITE" id="PS00216">
    <property type="entry name" value="SUGAR_TRANSPORT_1"/>
    <property type="match status" value="1"/>
</dbReference>
<dbReference type="PRINTS" id="PR01035">
    <property type="entry name" value="TCRTETA"/>
</dbReference>
<dbReference type="Gene3D" id="1.20.1250.20">
    <property type="entry name" value="MFS general substrate transporter like domains"/>
    <property type="match status" value="1"/>
</dbReference>
<evidence type="ECO:0000256" key="8">
    <source>
        <dbReference type="SAM" id="Phobius"/>
    </source>
</evidence>
<feature type="transmembrane region" description="Helical" evidence="8">
    <location>
        <begin position="259"/>
        <end position="282"/>
    </location>
</feature>
<feature type="transmembrane region" description="Helical" evidence="8">
    <location>
        <begin position="379"/>
        <end position="399"/>
    </location>
</feature>
<dbReference type="RefSeq" id="WP_035577243.1">
    <property type="nucleotide sequence ID" value="NZ_ARYJ01000001.1"/>
</dbReference>
<dbReference type="EMBL" id="ARYJ01000001">
    <property type="protein sequence ID" value="KCZ91138.1"/>
    <property type="molecule type" value="Genomic_DNA"/>
</dbReference>
<dbReference type="PANTHER" id="PTHR23504:SF15">
    <property type="entry name" value="MAJOR FACILITATOR SUPERFAMILY (MFS) PROFILE DOMAIN-CONTAINING PROTEIN"/>
    <property type="match status" value="1"/>
</dbReference>
<dbReference type="SUPFAM" id="SSF103473">
    <property type="entry name" value="MFS general substrate transporter"/>
    <property type="match status" value="1"/>
</dbReference>
<comment type="caution">
    <text evidence="10">The sequence shown here is derived from an EMBL/GenBank/DDBJ whole genome shotgun (WGS) entry which is preliminary data.</text>
</comment>
<feature type="transmembrane region" description="Helical" evidence="8">
    <location>
        <begin position="14"/>
        <end position="40"/>
    </location>
</feature>
<protein>
    <submittedName>
        <fullName evidence="10">Tetracycline-efflux transporter</fullName>
    </submittedName>
</protein>
<dbReference type="OrthoDB" id="9764259at2"/>
<dbReference type="Proteomes" id="UP000024816">
    <property type="component" value="Unassembled WGS sequence"/>
</dbReference>
<feature type="transmembrane region" description="Helical" evidence="8">
    <location>
        <begin position="142"/>
        <end position="165"/>
    </location>
</feature>
<feature type="transmembrane region" description="Helical" evidence="8">
    <location>
        <begin position="85"/>
        <end position="104"/>
    </location>
</feature>
<evidence type="ECO:0000256" key="1">
    <source>
        <dbReference type="ARBA" id="ARBA00003279"/>
    </source>
</evidence>
<sequence>MTDSAPPGKHGKNAFFFVIVTVALDMLAFGLIIPVVPALIRELAHVTSEEATLWLGPLAATYAVMNFLFGPVMGALSDKFGRRPVLLASISTLAIDFLIMGFAHNIWLLFLGRALSGISGATYSTANAYIADVTTPGERGRAFGMIGAAFGFGFVFGPVIGGFLGEIDPRAPFFAGAGLAFLNFLYGLIVLPESLDPDNRRAFDIRRANPLGAAKHFSKLPHVGWFLIAAGIFMLAHTVFPSTWNVYSEIRYNWTPKAIGFSLGLVGIGAAVVQAGLMGLILDRIGTVKTALLGFGVNVAALFAYAFASHGWMVYAIIPFGALGGVASPALNSLMSTVTPANAQGELQGASSSLNAMAMIIGPLTMNGILYAFTHEGAAVHFAGAAFLLAGLLTLLSLAPFMRGVAVNRDAIPSSAE</sequence>
<feature type="transmembrane region" description="Helical" evidence="8">
    <location>
        <begin position="171"/>
        <end position="191"/>
    </location>
</feature>
<accession>A0A059FL00</accession>
<evidence type="ECO:0000256" key="5">
    <source>
        <dbReference type="ARBA" id="ARBA00022692"/>
    </source>
</evidence>
<dbReference type="AlphaFoldDB" id="A0A059FL00"/>
<feature type="transmembrane region" description="Helical" evidence="8">
    <location>
        <begin position="225"/>
        <end position="247"/>
    </location>
</feature>
<feature type="transmembrane region" description="Helical" evidence="8">
    <location>
        <begin position="291"/>
        <end position="308"/>
    </location>
</feature>
<keyword evidence="11" id="KW-1185">Reference proteome</keyword>
<dbReference type="PROSITE" id="PS50850">
    <property type="entry name" value="MFS"/>
    <property type="match status" value="1"/>
</dbReference>
<feature type="transmembrane region" description="Helical" evidence="8">
    <location>
        <begin position="314"/>
        <end position="334"/>
    </location>
</feature>
<dbReference type="PATRIC" id="fig|1280952.3.peg.270"/>
<feature type="transmembrane region" description="Helical" evidence="8">
    <location>
        <begin position="354"/>
        <end position="373"/>
    </location>
</feature>
<dbReference type="InterPro" id="IPR011701">
    <property type="entry name" value="MFS"/>
</dbReference>
<proteinExistence type="inferred from homology"/>
<dbReference type="InterPro" id="IPR005829">
    <property type="entry name" value="Sugar_transporter_CS"/>
</dbReference>
<keyword evidence="4" id="KW-0813">Transport</keyword>
<dbReference type="InterPro" id="IPR020846">
    <property type="entry name" value="MFS_dom"/>
</dbReference>
<dbReference type="CDD" id="cd17388">
    <property type="entry name" value="MFS_TetA"/>
    <property type="match status" value="1"/>
</dbReference>
<dbReference type="GO" id="GO:0016020">
    <property type="term" value="C:membrane"/>
    <property type="evidence" value="ECO:0007669"/>
    <property type="project" value="UniProtKB-SubCell"/>
</dbReference>
<dbReference type="eggNOG" id="COG2814">
    <property type="taxonomic scope" value="Bacteria"/>
</dbReference>
<evidence type="ECO:0000256" key="2">
    <source>
        <dbReference type="ARBA" id="ARBA00004141"/>
    </source>
</evidence>
<feature type="transmembrane region" description="Helical" evidence="8">
    <location>
        <begin position="52"/>
        <end position="73"/>
    </location>
</feature>
<keyword evidence="6 8" id="KW-1133">Transmembrane helix</keyword>
<dbReference type="Pfam" id="PF07690">
    <property type="entry name" value="MFS_1"/>
    <property type="match status" value="1"/>
</dbReference>
<evidence type="ECO:0000256" key="7">
    <source>
        <dbReference type="ARBA" id="ARBA00023136"/>
    </source>
</evidence>
<name>A0A059FL00_9PROT</name>
<evidence type="ECO:0000256" key="3">
    <source>
        <dbReference type="ARBA" id="ARBA00007520"/>
    </source>
</evidence>
<gene>
    <name evidence="10" type="ORF">HJA_01330</name>
</gene>
<dbReference type="PANTHER" id="PTHR23504">
    <property type="entry name" value="MAJOR FACILITATOR SUPERFAMILY DOMAIN-CONTAINING PROTEIN 10"/>
    <property type="match status" value="1"/>
</dbReference>
<dbReference type="STRING" id="1280952.HJA_01330"/>
<evidence type="ECO:0000313" key="11">
    <source>
        <dbReference type="Proteomes" id="UP000024816"/>
    </source>
</evidence>
<feature type="domain" description="Major facilitator superfamily (MFS) profile" evidence="9">
    <location>
        <begin position="14"/>
        <end position="403"/>
    </location>
</feature>
<comment type="function">
    <text evidence="1">Resistance to tetracycline by an active tetracycline efflux. This is an energy-dependent process that decreases the accumulation of the antibiotic in whole cells. This protein functions as a metal-tetracycline/H(+) antiporter.</text>
</comment>
<keyword evidence="7 8" id="KW-0472">Membrane</keyword>
<evidence type="ECO:0000313" key="10">
    <source>
        <dbReference type="EMBL" id="KCZ91138.1"/>
    </source>
</evidence>